<dbReference type="KEGG" id="sdf:ACG33_09155"/>
<dbReference type="EC" id="1.3.1.76" evidence="15"/>
<dbReference type="UniPathway" id="UPA00262">
    <property type="reaction ID" value="UER00211"/>
</dbReference>
<keyword evidence="3 15" id="KW-0169">Cobalamin biosynthesis</keyword>
<dbReference type="GO" id="GO:0004851">
    <property type="term" value="F:uroporphyrin-III C-methyltransferase activity"/>
    <property type="evidence" value="ECO:0007669"/>
    <property type="project" value="UniProtKB-UniRule"/>
</dbReference>
<evidence type="ECO:0000256" key="3">
    <source>
        <dbReference type="ARBA" id="ARBA00022573"/>
    </source>
</evidence>
<comment type="catalytic activity">
    <reaction evidence="15">
        <text>uroporphyrinogen III + 2 S-adenosyl-L-methionine = precorrin-2 + 2 S-adenosyl-L-homocysteine + H(+)</text>
        <dbReference type="Rhea" id="RHEA:32459"/>
        <dbReference type="ChEBI" id="CHEBI:15378"/>
        <dbReference type="ChEBI" id="CHEBI:57308"/>
        <dbReference type="ChEBI" id="CHEBI:57856"/>
        <dbReference type="ChEBI" id="CHEBI:58827"/>
        <dbReference type="ChEBI" id="CHEBI:59789"/>
        <dbReference type="EC" id="2.1.1.107"/>
    </reaction>
</comment>
<evidence type="ECO:0000256" key="12">
    <source>
        <dbReference type="ARBA" id="ARBA00025705"/>
    </source>
</evidence>
<feature type="binding site" evidence="15">
    <location>
        <position position="384"/>
    </location>
    <ligand>
        <name>S-adenosyl-L-methionine</name>
        <dbReference type="ChEBI" id="CHEBI:59789"/>
    </ligand>
</feature>
<dbReference type="InterPro" id="IPR028281">
    <property type="entry name" value="Sirohaem_synthase_central"/>
</dbReference>
<dbReference type="Gene3D" id="3.40.50.720">
    <property type="entry name" value="NAD(P)-binding Rossmann-like Domain"/>
    <property type="match status" value="1"/>
</dbReference>
<keyword evidence="5 15" id="KW-0808">Transferase</keyword>
<dbReference type="PATRIC" id="fig|465721.4.peg.1948"/>
<dbReference type="FunFam" id="3.30.160.110:FF:000001">
    <property type="entry name" value="Siroheme synthase"/>
    <property type="match status" value="1"/>
</dbReference>
<feature type="binding site" evidence="15">
    <location>
        <begin position="43"/>
        <end position="44"/>
    </location>
    <ligand>
        <name>NAD(+)</name>
        <dbReference type="ChEBI" id="CHEBI:57540"/>
    </ligand>
</feature>
<evidence type="ECO:0000313" key="21">
    <source>
        <dbReference type="EMBL" id="AMN47259.1"/>
    </source>
</evidence>
<dbReference type="FunFam" id="3.30.950.10:FF:000001">
    <property type="entry name" value="Siroheme synthase"/>
    <property type="match status" value="1"/>
</dbReference>
<dbReference type="InterPro" id="IPR036291">
    <property type="entry name" value="NAD(P)-bd_dom_sf"/>
</dbReference>
<dbReference type="STRING" id="465721.ACG33_09155"/>
<feature type="active site" description="Proton acceptor" evidence="15 16">
    <location>
        <position position="249"/>
    </location>
</feature>
<comment type="similarity">
    <text evidence="15">In the C-terminal section; belongs to the precorrin methyltransferase family.</text>
</comment>
<evidence type="ECO:0000256" key="2">
    <source>
        <dbReference type="ARBA" id="ARBA00005879"/>
    </source>
</evidence>
<evidence type="ECO:0000256" key="6">
    <source>
        <dbReference type="ARBA" id="ARBA00022691"/>
    </source>
</evidence>
<reference evidence="21 22" key="1">
    <citation type="submission" date="2015-06" db="EMBL/GenBank/DDBJ databases">
        <title>A Comprehensive Approach to Explore the Metabolic and Phylogenetic Diversity of Bacterial Steroid Degradation in the Environment: Testosterone as an Example.</title>
        <authorList>
            <person name="Yang F.-C."/>
            <person name="Chen Y.-L."/>
            <person name="Yu C.-P."/>
            <person name="Tang S.-L."/>
            <person name="Wang P.-H."/>
            <person name="Ismail W."/>
            <person name="Wang C.-H."/>
            <person name="Yang C.-Y."/>
            <person name="Chiang Y.-R."/>
        </authorList>
    </citation>
    <scope>NUCLEOTIDE SEQUENCE [LARGE SCALE GENOMIC DNA]</scope>
    <source>
        <strain evidence="21 22">DSM 18526</strain>
    </source>
</reference>
<comment type="pathway">
    <text evidence="15">Porphyrin-containing compound metabolism; siroheme biosynthesis; siroheme from sirohydrochlorin: step 1/1.</text>
</comment>
<dbReference type="Proteomes" id="UP000070250">
    <property type="component" value="Chromosome"/>
</dbReference>
<evidence type="ECO:0000256" key="4">
    <source>
        <dbReference type="ARBA" id="ARBA00022603"/>
    </source>
</evidence>
<evidence type="ECO:0000256" key="7">
    <source>
        <dbReference type="ARBA" id="ARBA00023002"/>
    </source>
</evidence>
<dbReference type="AlphaFoldDB" id="A0A127FCF1"/>
<evidence type="ECO:0000256" key="10">
    <source>
        <dbReference type="ARBA" id="ARBA00023244"/>
    </source>
</evidence>
<feature type="active site" description="Proton donor" evidence="15 16">
    <location>
        <position position="271"/>
    </location>
</feature>
<keyword evidence="8 15" id="KW-0520">NAD</keyword>
<feature type="region of interest" description="Precorrin-2 dehydrogenase / sirohydrochlorin ferrochelatase" evidence="15">
    <location>
        <begin position="1"/>
        <end position="203"/>
    </location>
</feature>
<feature type="binding site" evidence="15">
    <location>
        <begin position="302"/>
        <end position="304"/>
    </location>
    <ligand>
        <name>S-adenosyl-L-methionine</name>
        <dbReference type="ChEBI" id="CHEBI:59789"/>
    </ligand>
</feature>
<keyword evidence="6 15" id="KW-0949">S-adenosyl-L-methionine</keyword>
<feature type="domain" description="Siroheme synthase central" evidence="20">
    <location>
        <begin position="120"/>
        <end position="144"/>
    </location>
</feature>
<dbReference type="InterPro" id="IPR050161">
    <property type="entry name" value="Siro_Cobalamin_biosynth"/>
</dbReference>
<dbReference type="EC" id="4.99.1.4" evidence="15"/>
<comment type="catalytic activity">
    <reaction evidence="13 15">
        <text>precorrin-2 + NAD(+) = sirohydrochlorin + NADH + 2 H(+)</text>
        <dbReference type="Rhea" id="RHEA:15613"/>
        <dbReference type="ChEBI" id="CHEBI:15378"/>
        <dbReference type="ChEBI" id="CHEBI:57540"/>
        <dbReference type="ChEBI" id="CHEBI:57945"/>
        <dbReference type="ChEBI" id="CHEBI:58351"/>
        <dbReference type="ChEBI" id="CHEBI:58827"/>
        <dbReference type="EC" id="1.3.1.76"/>
    </reaction>
</comment>
<evidence type="ECO:0000256" key="9">
    <source>
        <dbReference type="ARBA" id="ARBA00023239"/>
    </source>
</evidence>
<dbReference type="HAMAP" id="MF_01646">
    <property type="entry name" value="Siroheme_synth"/>
    <property type="match status" value="1"/>
</dbReference>
<evidence type="ECO:0000256" key="5">
    <source>
        <dbReference type="ARBA" id="ARBA00022679"/>
    </source>
</evidence>
<keyword evidence="4 15" id="KW-0489">Methyltransferase</keyword>
<proteinExistence type="inferred from homology"/>
<dbReference type="NCBIfam" id="TIGR01470">
    <property type="entry name" value="cysG_Nterm"/>
    <property type="match status" value="1"/>
</dbReference>
<sequence length="481" mass="52180">MDFLPIFLKIRGERCLVVGGGTVAARKVGVLHECGAQVTVVSPGLGETLTREKSAGRIEHIAALFAETHLAGALAVVAATDERAVNESVYRAAKARGIPVNVVDAPDLCSFIFPSIVDRSPLVVAISTGGTSPVLARLMRARLETLIPAAYGRLAAMAGRFRSQLGERFTHLAQRRIFWEHALQGPFADMVLAGKEKEAQAWLERELAGAQDQQPRGEVYLVGAGPGNPDLLTFRALRLMQQADVVVHDHLVTAAIVDLCRRDAQRIYVGKQRDKHTLRQEEINELLVKLAREGKRVLRLKGGDPFIFGRGGEEIETLTAHGVRFEVVPGVTAAAGVASYAGIPLTHRDYSHACVFVTGHLKDGSMDLDWPALARPGQTVVVYMGLLGLPLLCRQLIAHGLPADWPAAIVQQGTTYRQRVITGTLETLPARASEAQVRPPTLIIVGEVVKLHDKLQWFKPEQALDNAALAARISGWCPRNG</sequence>
<dbReference type="PANTHER" id="PTHR45790:SF1">
    <property type="entry name" value="SIROHEME SYNTHASE"/>
    <property type="match status" value="1"/>
</dbReference>
<evidence type="ECO:0000256" key="15">
    <source>
        <dbReference type="HAMAP-Rule" id="MF_01646"/>
    </source>
</evidence>
<keyword evidence="10 15" id="KW-0627">Porphyrin biosynthesis</keyword>
<dbReference type="InterPro" id="IPR014776">
    <property type="entry name" value="4pyrrole_Mease_sub2"/>
</dbReference>
<feature type="binding site" evidence="15">
    <location>
        <position position="226"/>
    </location>
    <ligand>
        <name>S-adenosyl-L-methionine</name>
        <dbReference type="ChEBI" id="CHEBI:59789"/>
    </ligand>
</feature>
<dbReference type="Pfam" id="PF10414">
    <property type="entry name" value="CysG_dimeriser"/>
    <property type="match status" value="1"/>
</dbReference>
<dbReference type="GO" id="GO:0051287">
    <property type="term" value="F:NAD binding"/>
    <property type="evidence" value="ECO:0007669"/>
    <property type="project" value="InterPro"/>
</dbReference>
<protein>
    <recommendedName>
        <fullName evidence="15">Siroheme synthase</fullName>
    </recommendedName>
    <domain>
        <recommendedName>
            <fullName evidence="15">Uroporphyrinogen-III C-methyltransferase</fullName>
            <shortName evidence="15">Urogen III methylase</shortName>
            <ecNumber evidence="15">2.1.1.107</ecNumber>
        </recommendedName>
        <alternativeName>
            <fullName evidence="15">SUMT</fullName>
        </alternativeName>
        <alternativeName>
            <fullName evidence="15">Uroporphyrinogen III methylase</fullName>
            <shortName evidence="15">UROM</shortName>
        </alternativeName>
    </domain>
    <domain>
        <recommendedName>
            <fullName evidence="15">Precorrin-2 dehydrogenase</fullName>
            <ecNumber evidence="15">1.3.1.76</ecNumber>
        </recommendedName>
    </domain>
    <domain>
        <recommendedName>
            <fullName evidence="15">Sirohydrochlorin ferrochelatase</fullName>
            <ecNumber evidence="15">4.99.1.4</ecNumber>
        </recommendedName>
    </domain>
</protein>
<dbReference type="GO" id="GO:0051266">
    <property type="term" value="F:sirohydrochlorin ferrochelatase activity"/>
    <property type="evidence" value="ECO:0007669"/>
    <property type="project" value="UniProtKB-EC"/>
</dbReference>
<comment type="pathway">
    <text evidence="12 15">Porphyrin-containing compound metabolism; siroheme biosynthesis; precorrin-2 from uroporphyrinogen III: step 1/1.</text>
</comment>
<dbReference type="Gene3D" id="1.10.8.210">
    <property type="entry name" value="Sirohaem synthase, dimerisation domain"/>
    <property type="match status" value="1"/>
</dbReference>
<dbReference type="GO" id="GO:0009236">
    <property type="term" value="P:cobalamin biosynthetic process"/>
    <property type="evidence" value="ECO:0007669"/>
    <property type="project" value="UniProtKB-UniRule"/>
</dbReference>
<organism evidence="21 22">
    <name type="scientific">Steroidobacter denitrificans</name>
    <dbReference type="NCBI Taxonomy" id="465721"/>
    <lineage>
        <taxon>Bacteria</taxon>
        <taxon>Pseudomonadati</taxon>
        <taxon>Pseudomonadota</taxon>
        <taxon>Gammaproteobacteria</taxon>
        <taxon>Steroidobacterales</taxon>
        <taxon>Steroidobacteraceae</taxon>
        <taxon>Steroidobacter</taxon>
    </lineage>
</organism>
<evidence type="ECO:0000256" key="1">
    <source>
        <dbReference type="ARBA" id="ARBA00005010"/>
    </source>
</evidence>
<dbReference type="Pfam" id="PF13241">
    <property type="entry name" value="NAD_binding_7"/>
    <property type="match status" value="1"/>
</dbReference>
<dbReference type="PROSITE" id="PS00840">
    <property type="entry name" value="SUMT_2"/>
    <property type="match status" value="1"/>
</dbReference>
<dbReference type="InterPro" id="IPR012409">
    <property type="entry name" value="Sirohaem_synth"/>
</dbReference>
<dbReference type="EMBL" id="CP011971">
    <property type="protein sequence ID" value="AMN47259.1"/>
    <property type="molecule type" value="Genomic_DNA"/>
</dbReference>
<name>A0A127FCF1_STEDE</name>
<dbReference type="SUPFAM" id="SSF75615">
    <property type="entry name" value="Siroheme synthase middle domains-like"/>
    <property type="match status" value="1"/>
</dbReference>
<evidence type="ECO:0000256" key="11">
    <source>
        <dbReference type="ARBA" id="ARBA00023268"/>
    </source>
</evidence>
<keyword evidence="22" id="KW-1185">Reference proteome</keyword>
<evidence type="ECO:0000256" key="13">
    <source>
        <dbReference type="ARBA" id="ARBA00047561"/>
    </source>
</evidence>
<evidence type="ECO:0000259" key="20">
    <source>
        <dbReference type="Pfam" id="PF14824"/>
    </source>
</evidence>
<dbReference type="Gene3D" id="3.30.160.110">
    <property type="entry name" value="Siroheme synthase, domain 2"/>
    <property type="match status" value="1"/>
</dbReference>
<dbReference type="GO" id="GO:0032259">
    <property type="term" value="P:methylation"/>
    <property type="evidence" value="ECO:0007669"/>
    <property type="project" value="UniProtKB-KW"/>
</dbReference>
<accession>A0A127FCF1</accession>
<dbReference type="InterPro" id="IPR000878">
    <property type="entry name" value="4pyrrol_Mease"/>
</dbReference>
<dbReference type="SUPFAM" id="SSF53790">
    <property type="entry name" value="Tetrapyrrole methylase"/>
    <property type="match status" value="1"/>
</dbReference>
<dbReference type="InterPro" id="IPR006367">
    <property type="entry name" value="Sirohaem_synthase_N"/>
</dbReference>
<dbReference type="Gene3D" id="3.30.950.10">
    <property type="entry name" value="Methyltransferase, Cobalt-precorrin-4 Transmethylase, Domain 2"/>
    <property type="match status" value="1"/>
</dbReference>
<dbReference type="NCBIfam" id="NF004790">
    <property type="entry name" value="PRK06136.1"/>
    <property type="match status" value="1"/>
</dbReference>
<dbReference type="Gene3D" id="3.40.1010.10">
    <property type="entry name" value="Cobalt-precorrin-4 Transmethylase, Domain 1"/>
    <property type="match status" value="1"/>
</dbReference>
<feature type="binding site" evidence="15">
    <location>
        <position position="413"/>
    </location>
    <ligand>
        <name>S-adenosyl-L-methionine</name>
        <dbReference type="ChEBI" id="CHEBI:59789"/>
    </ligand>
</feature>
<feature type="binding site" evidence="15">
    <location>
        <position position="307"/>
    </location>
    <ligand>
        <name>S-adenosyl-L-methionine</name>
        <dbReference type="ChEBI" id="CHEBI:59789"/>
    </ligand>
</feature>
<dbReference type="InterPro" id="IPR003043">
    <property type="entry name" value="Uropor_MeTrfase_CS"/>
</dbReference>
<keyword evidence="11 15" id="KW-0511">Multifunctional enzyme</keyword>
<dbReference type="InterPro" id="IPR014777">
    <property type="entry name" value="4pyrrole_Mease_sub1"/>
</dbReference>
<evidence type="ECO:0000256" key="14">
    <source>
        <dbReference type="ARBA" id="ARBA00060548"/>
    </source>
</evidence>
<evidence type="ECO:0000313" key="22">
    <source>
        <dbReference type="Proteomes" id="UP000070250"/>
    </source>
</evidence>
<feature type="region of interest" description="Uroporphyrinogen-III C-methyltransferase" evidence="15">
    <location>
        <begin position="217"/>
        <end position="481"/>
    </location>
</feature>
<comment type="function">
    <text evidence="15">Multifunctional enzyme that catalyzes the SAM-dependent methylations of uroporphyrinogen III at position C-2 and C-7 to form precorrin-2 via precorrin-1. Then it catalyzes the NAD-dependent ring dehydrogenation of precorrin-2 to yield sirohydrochlorin. Finally, it catalyzes the ferrochelation of sirohydrochlorin to yield siroheme.</text>
</comment>
<dbReference type="PIRSF" id="PIRSF036426">
    <property type="entry name" value="Sirohaem_synth"/>
    <property type="match status" value="1"/>
</dbReference>
<evidence type="ECO:0000259" key="19">
    <source>
        <dbReference type="Pfam" id="PF10414"/>
    </source>
</evidence>
<comment type="catalytic activity">
    <reaction evidence="15">
        <text>siroheme + 2 H(+) = sirohydrochlorin + Fe(2+)</text>
        <dbReference type="Rhea" id="RHEA:24360"/>
        <dbReference type="ChEBI" id="CHEBI:15378"/>
        <dbReference type="ChEBI" id="CHEBI:29033"/>
        <dbReference type="ChEBI" id="CHEBI:58351"/>
        <dbReference type="ChEBI" id="CHEBI:60052"/>
        <dbReference type="EC" id="4.99.1.4"/>
    </reaction>
</comment>
<dbReference type="UniPathway" id="UPA00148">
    <property type="reaction ID" value="UER00211"/>
</dbReference>
<evidence type="ECO:0000256" key="8">
    <source>
        <dbReference type="ARBA" id="ARBA00023027"/>
    </source>
</evidence>
<dbReference type="Pfam" id="PF00590">
    <property type="entry name" value="TP_methylase"/>
    <property type="match status" value="1"/>
</dbReference>
<comment type="pathway">
    <text evidence="14 15">Cofactor biosynthesis; adenosylcobalamin biosynthesis; precorrin-2 from uroporphyrinogen III: step 1/1.</text>
</comment>
<comment type="pathway">
    <text evidence="15">Cofactor biosynthesis; adenosylcobalamin biosynthesis; sirohydrochlorin from precorrin-2: step 1/1.</text>
</comment>
<dbReference type="RefSeq" id="WP_066920572.1">
    <property type="nucleotide sequence ID" value="NZ_CP011971.1"/>
</dbReference>
<gene>
    <name evidence="15" type="primary">cysG</name>
    <name evidence="21" type="ORF">ACG33_09155</name>
</gene>
<comment type="caution">
    <text evidence="15">Lacks conserved residue(s) required for the propagation of feature annotation.</text>
</comment>
<dbReference type="NCBIfam" id="NF007922">
    <property type="entry name" value="PRK10637.1"/>
    <property type="match status" value="1"/>
</dbReference>
<dbReference type="InterPro" id="IPR037115">
    <property type="entry name" value="Sirohaem_synt_dimer_dom_sf"/>
</dbReference>
<dbReference type="InterPro" id="IPR019478">
    <property type="entry name" value="Sirohaem_synthase_dimer_dom"/>
</dbReference>
<keyword evidence="9 15" id="KW-0456">Lyase</keyword>
<dbReference type="SUPFAM" id="SSF51735">
    <property type="entry name" value="NAD(P)-binding Rossmann-fold domains"/>
    <property type="match status" value="1"/>
</dbReference>
<dbReference type="OrthoDB" id="9815856at2"/>
<dbReference type="EC" id="2.1.1.107" evidence="15"/>
<dbReference type="NCBIfam" id="TIGR01469">
    <property type="entry name" value="cobA_cysG_Cterm"/>
    <property type="match status" value="1"/>
</dbReference>
<keyword evidence="7 15" id="KW-0560">Oxidoreductase</keyword>
<feature type="domain" description="Sirohaem synthase dimerisation" evidence="19">
    <location>
        <begin position="150"/>
        <end position="207"/>
    </location>
</feature>
<evidence type="ECO:0000256" key="17">
    <source>
        <dbReference type="RuleBase" id="RU003960"/>
    </source>
</evidence>
<dbReference type="InterPro" id="IPR006366">
    <property type="entry name" value="CobA/CysG_C"/>
</dbReference>
<evidence type="ECO:0000259" key="18">
    <source>
        <dbReference type="Pfam" id="PF00590"/>
    </source>
</evidence>
<dbReference type="Pfam" id="PF14824">
    <property type="entry name" value="Sirohm_synth_M"/>
    <property type="match status" value="1"/>
</dbReference>
<feature type="domain" description="Tetrapyrrole methylase" evidence="18">
    <location>
        <begin position="219"/>
        <end position="428"/>
    </location>
</feature>
<dbReference type="CDD" id="cd11642">
    <property type="entry name" value="SUMT"/>
    <property type="match status" value="1"/>
</dbReference>
<dbReference type="GO" id="GO:0043115">
    <property type="term" value="F:precorrin-2 dehydrogenase activity"/>
    <property type="evidence" value="ECO:0007669"/>
    <property type="project" value="UniProtKB-UniRule"/>
</dbReference>
<evidence type="ECO:0000256" key="16">
    <source>
        <dbReference type="PIRSR" id="PIRSR036426-1"/>
    </source>
</evidence>
<feature type="binding site" evidence="15">
    <location>
        <begin position="332"/>
        <end position="333"/>
    </location>
    <ligand>
        <name>S-adenosyl-L-methionine</name>
        <dbReference type="ChEBI" id="CHEBI:59789"/>
    </ligand>
</feature>
<dbReference type="FunFam" id="3.40.1010.10:FF:000001">
    <property type="entry name" value="Siroheme synthase"/>
    <property type="match status" value="1"/>
</dbReference>
<feature type="binding site" evidence="15">
    <location>
        <begin position="22"/>
        <end position="23"/>
    </location>
    <ligand>
        <name>NAD(+)</name>
        <dbReference type="ChEBI" id="CHEBI:57540"/>
    </ligand>
</feature>
<comment type="similarity">
    <text evidence="2 17">Belongs to the precorrin methyltransferase family.</text>
</comment>
<comment type="similarity">
    <text evidence="15">In the N-terminal section; belongs to the precorrin-2 dehydrogenase / sirohydrochlorin ferrochelatase family.</text>
</comment>
<dbReference type="PANTHER" id="PTHR45790">
    <property type="entry name" value="SIROHEME SYNTHASE-RELATED"/>
    <property type="match status" value="1"/>
</dbReference>
<comment type="pathway">
    <text evidence="1 15">Porphyrin-containing compound metabolism; siroheme biosynthesis; sirohydrochlorin from precorrin-2: step 1/1.</text>
</comment>
<dbReference type="InterPro" id="IPR035996">
    <property type="entry name" value="4pyrrol_Methylase_sf"/>
</dbReference>
<dbReference type="GO" id="GO:0019354">
    <property type="term" value="P:siroheme biosynthetic process"/>
    <property type="evidence" value="ECO:0007669"/>
    <property type="project" value="UniProtKB-UniRule"/>
</dbReference>